<dbReference type="InterPro" id="IPR029058">
    <property type="entry name" value="AB_hydrolase_fold"/>
</dbReference>
<dbReference type="FunFam" id="3.40.50.1820:FF:000037">
    <property type="entry name" value="Lysosomal thioesterase PPT2 homolog"/>
    <property type="match status" value="1"/>
</dbReference>
<dbReference type="Proteomes" id="UP001497482">
    <property type="component" value="Chromosome 7"/>
</dbReference>
<keyword evidence="12" id="KW-1185">Reference proteome</keyword>
<evidence type="ECO:0000313" key="12">
    <source>
        <dbReference type="Proteomes" id="UP001497482"/>
    </source>
</evidence>
<keyword evidence="3 10" id="KW-0732">Signal</keyword>
<comment type="subcellular location">
    <subcellularLocation>
        <location evidence="1">Lysosome</location>
    </subcellularLocation>
</comment>
<dbReference type="SUPFAM" id="SSF53474">
    <property type="entry name" value="alpha/beta-Hydrolases"/>
    <property type="match status" value="1"/>
</dbReference>
<sequence length="296" mass="33986">MLHLILTMPSLLFLQGFLQVLLLLVCSSEAYKPVIIVHGLFDEPNNFKTLTKFIQQAHPDTEVTALDLFDNVKSLRPLWTQTKGFRSALESKLNQSRESAHLLCFSQGGVICRALLSVIPNHNIHTFIALSSPLAGQFGVTDYVKKVVPVPKKLVYKLCYLRLWQDISICEYWNDPHHRDLYLKKVDFLPLINGEIQHEHLDEWKKNFLQIKKMVLIGGPDDGVITPWQSSHFGFYNDNEEVVEMKNQEFYTSDAFGLKTLDSRGDISVCVQSGVPHLHWHINITVFNNCIKDWLI</sequence>
<gene>
    <name evidence="11" type="ORF">KC01_LOCUS38493</name>
</gene>
<feature type="signal peptide" evidence="10">
    <location>
        <begin position="1"/>
        <end position="30"/>
    </location>
</feature>
<evidence type="ECO:0000256" key="4">
    <source>
        <dbReference type="ARBA" id="ARBA00022801"/>
    </source>
</evidence>
<evidence type="ECO:0000256" key="2">
    <source>
        <dbReference type="ARBA" id="ARBA00010758"/>
    </source>
</evidence>
<dbReference type="AlphaFoldDB" id="A0AAV2MFG6"/>
<comment type="function">
    <text evidence="9">Catalyzes the cleavage of thioester bonds from S-palmitoyl-CoA or S-palmitoyl-N-acetylcysteamine (unbranched structures) but does not have activity against palmitoylcysteine or palmitoylated proteins, branched structures or bulky head groups. Conversely, hydrolyzes both long and short chain fatty acyl-CoA substrate.</text>
</comment>
<dbReference type="PANTHER" id="PTHR11247">
    <property type="entry name" value="PALMITOYL-PROTEIN THIOESTERASE/DOLICHYLDIPHOSPHATASE 1"/>
    <property type="match status" value="1"/>
</dbReference>
<organism evidence="11 12">
    <name type="scientific">Knipowitschia caucasica</name>
    <name type="common">Caucasian dwarf goby</name>
    <name type="synonym">Pomatoschistus caucasicus</name>
    <dbReference type="NCBI Taxonomy" id="637954"/>
    <lineage>
        <taxon>Eukaryota</taxon>
        <taxon>Metazoa</taxon>
        <taxon>Chordata</taxon>
        <taxon>Craniata</taxon>
        <taxon>Vertebrata</taxon>
        <taxon>Euteleostomi</taxon>
        <taxon>Actinopterygii</taxon>
        <taxon>Neopterygii</taxon>
        <taxon>Teleostei</taxon>
        <taxon>Neoteleostei</taxon>
        <taxon>Acanthomorphata</taxon>
        <taxon>Gobiaria</taxon>
        <taxon>Gobiiformes</taxon>
        <taxon>Gobioidei</taxon>
        <taxon>Gobiidae</taxon>
        <taxon>Gobiinae</taxon>
        <taxon>Knipowitschia</taxon>
    </lineage>
</organism>
<comment type="catalytic activity">
    <reaction evidence="8">
        <text>S-hexadecanoyl-N-acetylcysteamine + H2O = N-acetylcysteamine + hexadecanoate + H(+)</text>
        <dbReference type="Rhea" id="RHEA:84099"/>
        <dbReference type="ChEBI" id="CHEBI:7896"/>
        <dbReference type="ChEBI" id="CHEBI:15377"/>
        <dbReference type="ChEBI" id="CHEBI:15378"/>
        <dbReference type="ChEBI" id="CHEBI:74410"/>
        <dbReference type="ChEBI" id="CHEBI:233601"/>
    </reaction>
</comment>
<dbReference type="GO" id="GO:0098599">
    <property type="term" value="F:palmitoyl hydrolase activity"/>
    <property type="evidence" value="ECO:0007669"/>
    <property type="project" value="UniProtKB-ARBA"/>
</dbReference>
<protein>
    <recommendedName>
        <fullName evidence="7">palmitoyl-CoA hydrolase</fullName>
        <ecNumber evidence="7">3.1.2.2</ecNumber>
    </recommendedName>
</protein>
<feature type="chain" id="PRO_5043483531" description="palmitoyl-CoA hydrolase" evidence="10">
    <location>
        <begin position="31"/>
        <end position="296"/>
    </location>
</feature>
<evidence type="ECO:0000256" key="5">
    <source>
        <dbReference type="ARBA" id="ARBA00023180"/>
    </source>
</evidence>
<dbReference type="GO" id="GO:0016790">
    <property type="term" value="F:thiolester hydrolase activity"/>
    <property type="evidence" value="ECO:0007669"/>
    <property type="project" value="TreeGrafter"/>
</dbReference>
<evidence type="ECO:0000256" key="8">
    <source>
        <dbReference type="ARBA" id="ARBA00093223"/>
    </source>
</evidence>
<dbReference type="Gene3D" id="3.40.50.1820">
    <property type="entry name" value="alpha/beta hydrolase"/>
    <property type="match status" value="1"/>
</dbReference>
<comment type="similarity">
    <text evidence="2">Belongs to the palmitoyl-protein thioesterase family.</text>
</comment>
<reference evidence="11 12" key="1">
    <citation type="submission" date="2024-04" db="EMBL/GenBank/DDBJ databases">
        <authorList>
            <person name="Waldvogel A.-M."/>
            <person name="Schoenle A."/>
        </authorList>
    </citation>
    <scope>NUCLEOTIDE SEQUENCE [LARGE SCALE GENOMIC DNA]</scope>
</reference>
<evidence type="ECO:0000256" key="3">
    <source>
        <dbReference type="ARBA" id="ARBA00022729"/>
    </source>
</evidence>
<evidence type="ECO:0000256" key="7">
    <source>
        <dbReference type="ARBA" id="ARBA00038848"/>
    </source>
</evidence>
<evidence type="ECO:0000256" key="10">
    <source>
        <dbReference type="SAM" id="SignalP"/>
    </source>
</evidence>
<dbReference type="EC" id="3.1.2.2" evidence="7"/>
<dbReference type="GO" id="GO:0005764">
    <property type="term" value="C:lysosome"/>
    <property type="evidence" value="ECO:0007669"/>
    <property type="project" value="UniProtKB-SubCell"/>
</dbReference>
<keyword evidence="5" id="KW-0325">Glycoprotein</keyword>
<proteinExistence type="inferred from homology"/>
<dbReference type="EMBL" id="OZ035829">
    <property type="protein sequence ID" value="CAL1612138.1"/>
    <property type="molecule type" value="Genomic_DNA"/>
</dbReference>
<evidence type="ECO:0000256" key="1">
    <source>
        <dbReference type="ARBA" id="ARBA00004371"/>
    </source>
</evidence>
<evidence type="ECO:0000313" key="11">
    <source>
        <dbReference type="EMBL" id="CAL1612138.1"/>
    </source>
</evidence>
<evidence type="ECO:0000256" key="6">
    <source>
        <dbReference type="ARBA" id="ARBA00023228"/>
    </source>
</evidence>
<name>A0AAV2MFG6_KNICA</name>
<evidence type="ECO:0000256" key="9">
    <source>
        <dbReference type="ARBA" id="ARBA00093353"/>
    </source>
</evidence>
<keyword evidence="4" id="KW-0378">Hydrolase</keyword>
<accession>A0AAV2MFG6</accession>
<dbReference type="PANTHER" id="PTHR11247:SF71">
    <property type="entry name" value="ZGC:66024"/>
    <property type="match status" value="1"/>
</dbReference>
<keyword evidence="6" id="KW-0458">Lysosome</keyword>
<dbReference type="Pfam" id="PF02089">
    <property type="entry name" value="Palm_thioest"/>
    <property type="match status" value="1"/>
</dbReference>